<dbReference type="OrthoDB" id="205794at2759"/>
<gene>
    <name evidence="2" type="ORF">BS47DRAFT_185007</name>
</gene>
<feature type="compositionally biased region" description="Basic and acidic residues" evidence="1">
    <location>
        <begin position="411"/>
        <end position="436"/>
    </location>
</feature>
<sequence length="910" mass="98702">MMLAQTSLQDARDAAASQKLQQSATADAFRGVHLDPNAHHWDEMGDEDEDDFLTEVIEFGDGTQYTVKPEQVGPADGPETSTQRSDDGPVRKEDRFAEDFDRSWPRGPPSSTSVAAPFPLPASSVPTVHDGPPPRSGDGRALFNERSNRLEHPRTFRGQDGSMDRPSIPPTAVWGRRNLSESEASKSSWEPTSHPSTSHSGNRDPPPHSNVQVLQKPSLSVRLGFDNTPSAGSQKRGAILTTPLAVETPSPLSDRQALSPASSNAGLPRVSASRPTSERGRNVPPSPSTAPLRLDTGEHVPPMVRDRSRDSARHGPPHHPRMGPPTFVPQMARRPSRGALDRRDLPAPPPYGRRAPDVMSSPSEPAQSPSLPTPTLAHAIPSAPADPYALKAPTMADIAEFSKESMQSGAERARERRRMEEEQREKDKERARRKAAELAAAAEAKKAEEDAATKAEAESRLETAIETAKVDGVQNMITPQSETLKLPNRDPLVSQDNGPPTWRVRSRQGTARSETTTLDQRGPPSTSRPTPDISTPSDIAKPRATPSLGPSQSMPSIDASHGHIPPSRSSLTNTLRGRDVHQSAKPDDPLDSWRSKPHHPPPAEPLLPVVPEIPSVFDVAGEKNLQIFDSSDMGKPVGTEGQAVNTLAAEVVQESALTIPSRTEHLPLRRGPPIHPSSDGVVPASGAKEAPRRPSIHTPEVHEVPPPAILSPSLHSAGLSIPSNADHSILTMSPRSLPLHSPTKHQFREASMSALDDVMSRIKGALSDIHPGESSRSVPDERKPSAHRGPEGDLQHSFLHARVHAGVSSPRQNGGVLLGAYDNFALSQLPCPPSPSPSQTRSRPKVRLDRHRRPQEPISKRVLHLWKLPPRPIRWDILSWDPPVEGMSRKTLSRDELLFSPSLEILLSLA</sequence>
<dbReference type="AlphaFoldDB" id="A0A9P6DNI5"/>
<organism evidence="2 3">
    <name type="scientific">Hydnum rufescens UP504</name>
    <dbReference type="NCBI Taxonomy" id="1448309"/>
    <lineage>
        <taxon>Eukaryota</taxon>
        <taxon>Fungi</taxon>
        <taxon>Dikarya</taxon>
        <taxon>Basidiomycota</taxon>
        <taxon>Agaricomycotina</taxon>
        <taxon>Agaricomycetes</taxon>
        <taxon>Cantharellales</taxon>
        <taxon>Hydnaceae</taxon>
        <taxon>Hydnum</taxon>
    </lineage>
</organism>
<feature type="region of interest" description="Disordered" evidence="1">
    <location>
        <begin position="766"/>
        <end position="793"/>
    </location>
</feature>
<dbReference type="Proteomes" id="UP000886523">
    <property type="component" value="Unassembled WGS sequence"/>
</dbReference>
<dbReference type="EMBL" id="MU129045">
    <property type="protein sequence ID" value="KAF9509031.1"/>
    <property type="molecule type" value="Genomic_DNA"/>
</dbReference>
<feature type="region of interest" description="Disordered" evidence="1">
    <location>
        <begin position="59"/>
        <end position="609"/>
    </location>
</feature>
<evidence type="ECO:0000256" key="1">
    <source>
        <dbReference type="SAM" id="MobiDB-lite"/>
    </source>
</evidence>
<protein>
    <submittedName>
        <fullName evidence="2">Uncharacterized protein</fullName>
    </submittedName>
</protein>
<feature type="compositionally biased region" description="Polar residues" evidence="1">
    <location>
        <begin position="209"/>
        <end position="218"/>
    </location>
</feature>
<evidence type="ECO:0000313" key="2">
    <source>
        <dbReference type="EMBL" id="KAF9509031.1"/>
    </source>
</evidence>
<feature type="compositionally biased region" description="Basic and acidic residues" evidence="1">
    <location>
        <begin position="443"/>
        <end position="463"/>
    </location>
</feature>
<name>A0A9P6DNI5_9AGAM</name>
<feature type="compositionally biased region" description="Basic and acidic residues" evidence="1">
    <location>
        <begin position="576"/>
        <end position="594"/>
    </location>
</feature>
<feature type="compositionally biased region" description="Basic and acidic residues" evidence="1">
    <location>
        <begin position="770"/>
        <end position="793"/>
    </location>
</feature>
<feature type="compositionally biased region" description="Polar residues" evidence="1">
    <location>
        <begin position="507"/>
        <end position="537"/>
    </location>
</feature>
<feature type="compositionally biased region" description="Polar residues" evidence="1">
    <location>
        <begin position="185"/>
        <end position="200"/>
    </location>
</feature>
<feature type="region of interest" description="Disordered" evidence="1">
    <location>
        <begin position="658"/>
        <end position="708"/>
    </location>
</feature>
<proteinExistence type="predicted"/>
<feature type="compositionally biased region" description="Polar residues" evidence="1">
    <location>
        <begin position="360"/>
        <end position="370"/>
    </location>
</feature>
<keyword evidence="3" id="KW-1185">Reference proteome</keyword>
<feature type="compositionally biased region" description="Basic and acidic residues" evidence="1">
    <location>
        <begin position="84"/>
        <end position="104"/>
    </location>
</feature>
<feature type="compositionally biased region" description="Basic residues" evidence="1">
    <location>
        <begin position="842"/>
        <end position="853"/>
    </location>
</feature>
<feature type="region of interest" description="Disordered" evidence="1">
    <location>
        <begin position="830"/>
        <end position="854"/>
    </location>
</feature>
<reference evidence="2" key="1">
    <citation type="journal article" date="2020" name="Nat. Commun.">
        <title>Large-scale genome sequencing of mycorrhizal fungi provides insights into the early evolution of symbiotic traits.</title>
        <authorList>
            <person name="Miyauchi S."/>
            <person name="Kiss E."/>
            <person name="Kuo A."/>
            <person name="Drula E."/>
            <person name="Kohler A."/>
            <person name="Sanchez-Garcia M."/>
            <person name="Morin E."/>
            <person name="Andreopoulos B."/>
            <person name="Barry K.W."/>
            <person name="Bonito G."/>
            <person name="Buee M."/>
            <person name="Carver A."/>
            <person name="Chen C."/>
            <person name="Cichocki N."/>
            <person name="Clum A."/>
            <person name="Culley D."/>
            <person name="Crous P.W."/>
            <person name="Fauchery L."/>
            <person name="Girlanda M."/>
            <person name="Hayes R.D."/>
            <person name="Keri Z."/>
            <person name="LaButti K."/>
            <person name="Lipzen A."/>
            <person name="Lombard V."/>
            <person name="Magnuson J."/>
            <person name="Maillard F."/>
            <person name="Murat C."/>
            <person name="Nolan M."/>
            <person name="Ohm R.A."/>
            <person name="Pangilinan J."/>
            <person name="Pereira M.F."/>
            <person name="Perotto S."/>
            <person name="Peter M."/>
            <person name="Pfister S."/>
            <person name="Riley R."/>
            <person name="Sitrit Y."/>
            <person name="Stielow J.B."/>
            <person name="Szollosi G."/>
            <person name="Zifcakova L."/>
            <person name="Stursova M."/>
            <person name="Spatafora J.W."/>
            <person name="Tedersoo L."/>
            <person name="Vaario L.M."/>
            <person name="Yamada A."/>
            <person name="Yan M."/>
            <person name="Wang P."/>
            <person name="Xu J."/>
            <person name="Bruns T."/>
            <person name="Baldrian P."/>
            <person name="Vilgalys R."/>
            <person name="Dunand C."/>
            <person name="Henrissat B."/>
            <person name="Grigoriev I.V."/>
            <person name="Hibbett D."/>
            <person name="Nagy L.G."/>
            <person name="Martin F.M."/>
        </authorList>
    </citation>
    <scope>NUCLEOTIDE SEQUENCE</scope>
    <source>
        <strain evidence="2">UP504</strain>
    </source>
</reference>
<feature type="region of interest" description="Disordered" evidence="1">
    <location>
        <begin position="1"/>
        <end position="31"/>
    </location>
</feature>
<comment type="caution">
    <text evidence="2">The sequence shown here is derived from an EMBL/GenBank/DDBJ whole genome shotgun (WGS) entry which is preliminary data.</text>
</comment>
<evidence type="ECO:0000313" key="3">
    <source>
        <dbReference type="Proteomes" id="UP000886523"/>
    </source>
</evidence>
<feature type="compositionally biased region" description="Basic and acidic residues" evidence="1">
    <location>
        <begin position="304"/>
        <end position="313"/>
    </location>
</feature>
<accession>A0A9P6DNI5</accession>